<organism evidence="1 2">
    <name type="scientific">Phytohabitans rumicis</name>
    <dbReference type="NCBI Taxonomy" id="1076125"/>
    <lineage>
        <taxon>Bacteria</taxon>
        <taxon>Bacillati</taxon>
        <taxon>Actinomycetota</taxon>
        <taxon>Actinomycetes</taxon>
        <taxon>Micromonosporales</taxon>
        <taxon>Micromonosporaceae</taxon>
    </lineage>
</organism>
<protein>
    <recommendedName>
        <fullName evidence="3">ABM domain-containing protein</fullName>
    </recommendedName>
</protein>
<reference evidence="1 2" key="2">
    <citation type="submission" date="2020-03" db="EMBL/GenBank/DDBJ databases">
        <authorList>
            <person name="Ichikawa N."/>
            <person name="Kimura A."/>
            <person name="Kitahashi Y."/>
            <person name="Uohara A."/>
        </authorList>
    </citation>
    <scope>NUCLEOTIDE SEQUENCE [LARGE SCALE GENOMIC DNA]</scope>
    <source>
        <strain evidence="1 2">NBRC 108638</strain>
    </source>
</reference>
<dbReference type="Gene3D" id="3.30.70.100">
    <property type="match status" value="1"/>
</dbReference>
<comment type="caution">
    <text evidence="1">The sequence shown here is derived from an EMBL/GenBank/DDBJ whole genome shotgun (WGS) entry which is preliminary data.</text>
</comment>
<gene>
    <name evidence="1" type="ORF">Prum_016500</name>
</gene>
<keyword evidence="2" id="KW-1185">Reference proteome</keyword>
<dbReference type="AlphaFoldDB" id="A0A6V8KZ72"/>
<evidence type="ECO:0000313" key="2">
    <source>
        <dbReference type="Proteomes" id="UP000482960"/>
    </source>
</evidence>
<dbReference type="RefSeq" id="WP_173075198.1">
    <property type="nucleotide sequence ID" value="NZ_BAABJB010000006.1"/>
</dbReference>
<dbReference type="SUPFAM" id="SSF54909">
    <property type="entry name" value="Dimeric alpha+beta barrel"/>
    <property type="match status" value="1"/>
</dbReference>
<proteinExistence type="predicted"/>
<sequence>MEFVQIIQYETDRADEVRALGEEFRARGRTLDGGPTRVTVCHDRDHPDRYVTVVEFTSYESAMANSGRPETHEFATRMAELCKAPPRFVNLDVLLRDEFEEQTDAF</sequence>
<accession>A0A6V8KZ72</accession>
<evidence type="ECO:0000313" key="1">
    <source>
        <dbReference type="EMBL" id="GFJ88008.1"/>
    </source>
</evidence>
<dbReference type="Proteomes" id="UP000482960">
    <property type="component" value="Unassembled WGS sequence"/>
</dbReference>
<evidence type="ECO:0008006" key="3">
    <source>
        <dbReference type="Google" id="ProtNLM"/>
    </source>
</evidence>
<dbReference type="EMBL" id="BLPG01000001">
    <property type="protein sequence ID" value="GFJ88008.1"/>
    <property type="molecule type" value="Genomic_DNA"/>
</dbReference>
<dbReference type="InterPro" id="IPR011008">
    <property type="entry name" value="Dimeric_a/b-barrel"/>
</dbReference>
<reference evidence="1 2" key="1">
    <citation type="submission" date="2020-03" db="EMBL/GenBank/DDBJ databases">
        <title>Whole genome shotgun sequence of Phytohabitans rumicis NBRC 108638.</title>
        <authorList>
            <person name="Komaki H."/>
            <person name="Tamura T."/>
        </authorList>
    </citation>
    <scope>NUCLEOTIDE SEQUENCE [LARGE SCALE GENOMIC DNA]</scope>
    <source>
        <strain evidence="1 2">NBRC 108638</strain>
    </source>
</reference>
<name>A0A6V8KZ72_9ACTN</name>